<keyword evidence="6 13" id="KW-0297">G-protein coupled receptor</keyword>
<dbReference type="CDD" id="cd15178">
    <property type="entry name" value="7tmA_CXCR1_2"/>
    <property type="match status" value="1"/>
</dbReference>
<dbReference type="InterPro" id="IPR000276">
    <property type="entry name" value="GPCR_Rhodpsn"/>
</dbReference>
<dbReference type="Gene3D" id="1.20.1070.10">
    <property type="entry name" value="Rhodopsin 7-helix transmembrane proteins"/>
    <property type="match status" value="1"/>
</dbReference>
<dbReference type="PANTHER" id="PTHR10489">
    <property type="entry name" value="CELL ADHESION MOLECULE"/>
    <property type="match status" value="1"/>
</dbReference>
<keyword evidence="4 13" id="KW-0812">Transmembrane</keyword>
<feature type="transmembrane region" description="Helical" evidence="14">
    <location>
        <begin position="257"/>
        <end position="277"/>
    </location>
</feature>
<feature type="non-terminal residue" evidence="16">
    <location>
        <position position="1"/>
    </location>
</feature>
<dbReference type="AlphaFoldDB" id="A0A401Q8B1"/>
<evidence type="ECO:0000256" key="13">
    <source>
        <dbReference type="RuleBase" id="RU000688"/>
    </source>
</evidence>
<evidence type="ECO:0000313" key="16">
    <source>
        <dbReference type="EMBL" id="GCB81622.1"/>
    </source>
</evidence>
<name>A0A401Q8B1_SCYTO</name>
<dbReference type="OrthoDB" id="9946013at2759"/>
<feature type="non-terminal residue" evidence="16">
    <location>
        <position position="429"/>
    </location>
</feature>
<keyword evidence="8" id="KW-1015">Disulfide bond</keyword>
<dbReference type="GO" id="GO:0019722">
    <property type="term" value="P:calcium-mediated signaling"/>
    <property type="evidence" value="ECO:0007669"/>
    <property type="project" value="TreeGrafter"/>
</dbReference>
<accession>A0A401Q8B1</accession>
<dbReference type="InterPro" id="IPR017452">
    <property type="entry name" value="GPCR_Rhodpsn_7TM"/>
</dbReference>
<dbReference type="Pfam" id="PF00001">
    <property type="entry name" value="7tm_1"/>
    <property type="match status" value="1"/>
</dbReference>
<feature type="transmembrane region" description="Helical" evidence="14">
    <location>
        <begin position="347"/>
        <end position="369"/>
    </location>
</feature>
<comment type="caution">
    <text evidence="16">The sequence shown here is derived from an EMBL/GenBank/DDBJ whole genome shotgun (WGS) entry which is preliminary data.</text>
</comment>
<evidence type="ECO:0000256" key="11">
    <source>
        <dbReference type="ARBA" id="ARBA00023224"/>
    </source>
</evidence>
<dbReference type="STRING" id="75743.A0A401Q8B1"/>
<feature type="transmembrane region" description="Helical" evidence="14">
    <location>
        <begin position="181"/>
        <end position="200"/>
    </location>
</feature>
<dbReference type="GO" id="GO:0019957">
    <property type="term" value="F:C-C chemokine binding"/>
    <property type="evidence" value="ECO:0007669"/>
    <property type="project" value="TreeGrafter"/>
</dbReference>
<evidence type="ECO:0000256" key="2">
    <source>
        <dbReference type="ARBA" id="ARBA00022475"/>
    </source>
</evidence>
<evidence type="ECO:0000256" key="9">
    <source>
        <dbReference type="ARBA" id="ARBA00023170"/>
    </source>
</evidence>
<evidence type="ECO:0000313" key="17">
    <source>
        <dbReference type="Proteomes" id="UP000288216"/>
    </source>
</evidence>
<dbReference type="InterPro" id="IPR000174">
    <property type="entry name" value="Chemokine_CXCR_1/2"/>
</dbReference>
<keyword evidence="3" id="KW-0145">Chemotaxis</keyword>
<evidence type="ECO:0000256" key="14">
    <source>
        <dbReference type="SAM" id="Phobius"/>
    </source>
</evidence>
<evidence type="ECO:0000259" key="15">
    <source>
        <dbReference type="PROSITE" id="PS50262"/>
    </source>
</evidence>
<keyword evidence="9 13" id="KW-0675">Receptor</keyword>
<dbReference type="GO" id="GO:0030593">
    <property type="term" value="P:neutrophil chemotaxis"/>
    <property type="evidence" value="ECO:0007669"/>
    <property type="project" value="TreeGrafter"/>
</dbReference>
<dbReference type="PRINTS" id="PR00237">
    <property type="entry name" value="GPCRRHODOPSN"/>
</dbReference>
<dbReference type="GO" id="GO:0009897">
    <property type="term" value="C:external side of plasma membrane"/>
    <property type="evidence" value="ECO:0007669"/>
    <property type="project" value="TreeGrafter"/>
</dbReference>
<evidence type="ECO:0000256" key="3">
    <source>
        <dbReference type="ARBA" id="ARBA00022500"/>
    </source>
</evidence>
<dbReference type="PANTHER" id="PTHR10489:SF930">
    <property type="entry name" value="C-X-C CHEMOKINE RECEPTOR TYPE 1-LIKE"/>
    <property type="match status" value="1"/>
</dbReference>
<dbReference type="GO" id="GO:0016494">
    <property type="term" value="F:C-X-C chemokine receptor activity"/>
    <property type="evidence" value="ECO:0007669"/>
    <property type="project" value="InterPro"/>
</dbReference>
<dbReference type="GO" id="GO:0006955">
    <property type="term" value="P:immune response"/>
    <property type="evidence" value="ECO:0007669"/>
    <property type="project" value="TreeGrafter"/>
</dbReference>
<gene>
    <name evidence="16" type="ORF">scyTo_0021863</name>
</gene>
<feature type="transmembrane region" description="Helical" evidence="14">
    <location>
        <begin position="146"/>
        <end position="169"/>
    </location>
</feature>
<dbReference type="InterPro" id="IPR050119">
    <property type="entry name" value="CCR1-9-like"/>
</dbReference>
<feature type="domain" description="G-protein coupled receptors family 1 profile" evidence="15">
    <location>
        <begin position="159"/>
        <end position="410"/>
    </location>
</feature>
<proteinExistence type="inferred from homology"/>
<comment type="subunit">
    <text evidence="12">Interacts with IL8. Interacts with GNAI2.</text>
</comment>
<dbReference type="EMBL" id="BFAA01020304">
    <property type="protein sequence ID" value="GCB81622.1"/>
    <property type="molecule type" value="Genomic_DNA"/>
</dbReference>
<sequence length="429" mass="49186">MDIARSFSFSGVDLFTDENDTYFDSFSGEDYPSLDFDARPCILEIDDNWINTALAVVYSLVDGHQPLGCNWNCQTKRRVQVRDICLPLPRIWTHFNPSNMSSIHINPDDLFSHIPIYTYDSNSTYDPDKAPCSRLINSLSTNTAIAVVYSLVCFLAMAGNMVVMVVLLYNRRTTSSTDNYLLHLAVADLLFAVTLPFWAVDAISGWVFGDAMCKIISLLQEVNFYSGILFLACISVDRFLSIVYSTKIHQQKRSFRIKVICAVVWVLAILLSLPILYKGEYNPGGFNRRFCYEVLEGKLAEKWRITTRFLRHFIGFLVPLAVMIFCYSAVIWRLCQTRGFQKQKAMKVIIAVVLAFLICWLPHNITVFIDTLMRSKYIRETCDMRHHVDRALTATQILGFLHCCINPILYAFIGVKFRRNLLNLLRMKG</sequence>
<protein>
    <recommendedName>
        <fullName evidence="15">G-protein coupled receptors family 1 profile domain-containing protein</fullName>
    </recommendedName>
</protein>
<keyword evidence="11 13" id="KW-0807">Transducer</keyword>
<comment type="subcellular location">
    <subcellularLocation>
        <location evidence="1">Cell membrane</location>
        <topology evidence="1">Multi-pass membrane protein</topology>
    </subcellularLocation>
</comment>
<comment type="similarity">
    <text evidence="13">Belongs to the G-protein coupled receptor 1 family.</text>
</comment>
<dbReference type="SUPFAM" id="SSF81321">
    <property type="entry name" value="Family A G protein-coupled receptor-like"/>
    <property type="match status" value="1"/>
</dbReference>
<evidence type="ECO:0000256" key="4">
    <source>
        <dbReference type="ARBA" id="ARBA00022692"/>
    </source>
</evidence>
<evidence type="ECO:0000256" key="12">
    <source>
        <dbReference type="ARBA" id="ARBA00034130"/>
    </source>
</evidence>
<dbReference type="GO" id="GO:0007204">
    <property type="term" value="P:positive regulation of cytosolic calcium ion concentration"/>
    <property type="evidence" value="ECO:0007669"/>
    <property type="project" value="TreeGrafter"/>
</dbReference>
<evidence type="ECO:0000256" key="7">
    <source>
        <dbReference type="ARBA" id="ARBA00023136"/>
    </source>
</evidence>
<keyword evidence="5 14" id="KW-1133">Transmembrane helix</keyword>
<keyword evidence="17" id="KW-1185">Reference proteome</keyword>
<dbReference type="PROSITE" id="PS50262">
    <property type="entry name" value="G_PROTEIN_RECEP_F1_2"/>
    <property type="match status" value="1"/>
</dbReference>
<feature type="transmembrane region" description="Helical" evidence="14">
    <location>
        <begin position="313"/>
        <end position="335"/>
    </location>
</feature>
<feature type="transmembrane region" description="Helical" evidence="14">
    <location>
        <begin position="224"/>
        <end position="245"/>
    </location>
</feature>
<keyword evidence="10" id="KW-0325">Glycoprotein</keyword>
<feature type="transmembrane region" description="Helical" evidence="14">
    <location>
        <begin position="397"/>
        <end position="417"/>
    </location>
</feature>
<dbReference type="PRINTS" id="PR00427">
    <property type="entry name" value="INTRLEUKIN8R"/>
</dbReference>
<dbReference type="Proteomes" id="UP000288216">
    <property type="component" value="Unassembled WGS sequence"/>
</dbReference>
<dbReference type="PROSITE" id="PS00237">
    <property type="entry name" value="G_PROTEIN_RECEP_F1_1"/>
    <property type="match status" value="1"/>
</dbReference>
<reference evidence="16 17" key="1">
    <citation type="journal article" date="2018" name="Nat. Ecol. Evol.">
        <title>Shark genomes provide insights into elasmobranch evolution and the origin of vertebrates.</title>
        <authorList>
            <person name="Hara Y"/>
            <person name="Yamaguchi K"/>
            <person name="Onimaru K"/>
            <person name="Kadota M"/>
            <person name="Koyanagi M"/>
            <person name="Keeley SD"/>
            <person name="Tatsumi K"/>
            <person name="Tanaka K"/>
            <person name="Motone F"/>
            <person name="Kageyama Y"/>
            <person name="Nozu R"/>
            <person name="Adachi N"/>
            <person name="Nishimura O"/>
            <person name="Nakagawa R"/>
            <person name="Tanegashima C"/>
            <person name="Kiyatake I"/>
            <person name="Matsumoto R"/>
            <person name="Murakumo K"/>
            <person name="Nishida K"/>
            <person name="Terakita A"/>
            <person name="Kuratani S"/>
            <person name="Sato K"/>
            <person name="Hyodo S Kuraku.S."/>
        </authorList>
    </citation>
    <scope>NUCLEOTIDE SEQUENCE [LARGE SCALE GENOMIC DNA]</scope>
</reference>
<organism evidence="16 17">
    <name type="scientific">Scyliorhinus torazame</name>
    <name type="common">Cloudy catshark</name>
    <name type="synonym">Catulus torazame</name>
    <dbReference type="NCBI Taxonomy" id="75743"/>
    <lineage>
        <taxon>Eukaryota</taxon>
        <taxon>Metazoa</taxon>
        <taxon>Chordata</taxon>
        <taxon>Craniata</taxon>
        <taxon>Vertebrata</taxon>
        <taxon>Chondrichthyes</taxon>
        <taxon>Elasmobranchii</taxon>
        <taxon>Galeomorphii</taxon>
        <taxon>Galeoidea</taxon>
        <taxon>Carcharhiniformes</taxon>
        <taxon>Scyliorhinidae</taxon>
        <taxon>Scyliorhinus</taxon>
    </lineage>
</organism>
<evidence type="ECO:0000256" key="6">
    <source>
        <dbReference type="ARBA" id="ARBA00023040"/>
    </source>
</evidence>
<keyword evidence="2" id="KW-1003">Cell membrane</keyword>
<evidence type="ECO:0000256" key="8">
    <source>
        <dbReference type="ARBA" id="ARBA00023157"/>
    </source>
</evidence>
<dbReference type="GO" id="GO:0016493">
    <property type="term" value="F:C-C chemokine receptor activity"/>
    <property type="evidence" value="ECO:0007669"/>
    <property type="project" value="TreeGrafter"/>
</dbReference>
<evidence type="ECO:0000256" key="1">
    <source>
        <dbReference type="ARBA" id="ARBA00004651"/>
    </source>
</evidence>
<keyword evidence="7 14" id="KW-0472">Membrane</keyword>
<evidence type="ECO:0000256" key="10">
    <source>
        <dbReference type="ARBA" id="ARBA00023180"/>
    </source>
</evidence>
<evidence type="ECO:0000256" key="5">
    <source>
        <dbReference type="ARBA" id="ARBA00022989"/>
    </source>
</evidence>
<dbReference type="OMA" id="YSPCEIS"/>